<comment type="caution">
    <text evidence="2">The sequence shown here is derived from an EMBL/GenBank/DDBJ whole genome shotgun (WGS) entry which is preliminary data.</text>
</comment>
<dbReference type="AlphaFoldDB" id="A0A9W6WXJ5"/>
<proteinExistence type="predicted"/>
<evidence type="ECO:0000313" key="3">
    <source>
        <dbReference type="Proteomes" id="UP001165083"/>
    </source>
</evidence>
<dbReference type="EMBL" id="BSXW01000403">
    <property type="protein sequence ID" value="GMF21273.1"/>
    <property type="molecule type" value="Genomic_DNA"/>
</dbReference>
<organism evidence="2 3">
    <name type="scientific">Phytophthora lilii</name>
    <dbReference type="NCBI Taxonomy" id="2077276"/>
    <lineage>
        <taxon>Eukaryota</taxon>
        <taxon>Sar</taxon>
        <taxon>Stramenopiles</taxon>
        <taxon>Oomycota</taxon>
        <taxon>Peronosporomycetes</taxon>
        <taxon>Peronosporales</taxon>
        <taxon>Peronosporaceae</taxon>
        <taxon>Phytophthora</taxon>
    </lineage>
</organism>
<dbReference type="InterPro" id="IPR003959">
    <property type="entry name" value="ATPase_AAA_core"/>
</dbReference>
<dbReference type="OrthoDB" id="5421at2759"/>
<dbReference type="SUPFAM" id="SSF52540">
    <property type="entry name" value="P-loop containing nucleoside triphosphate hydrolases"/>
    <property type="match status" value="1"/>
</dbReference>
<accession>A0A9W6WXJ5</accession>
<dbReference type="Pfam" id="PF00004">
    <property type="entry name" value="AAA"/>
    <property type="match status" value="1"/>
</dbReference>
<gene>
    <name evidence="2" type="ORF">Plil01_000838200</name>
</gene>
<dbReference type="InterPro" id="IPR003593">
    <property type="entry name" value="AAA+_ATPase"/>
</dbReference>
<dbReference type="InterPro" id="IPR050168">
    <property type="entry name" value="AAA_ATPase_domain"/>
</dbReference>
<keyword evidence="3" id="KW-1185">Reference proteome</keyword>
<protein>
    <submittedName>
        <fullName evidence="2">Unnamed protein product</fullName>
    </submittedName>
</protein>
<sequence length="579" mass="62348">MASSWSARACSGDAAAALLQPHQLLLSVEDAALRGVRQLDLVRVCFASRGSVLLQCVVGGGQAGRVQLHAWVLDVCGQLEDAAATLQKVEPSGDAASWRLRFSVLTKFPPVATAGADGTAQLGESRADLLPLSVRQRHVDLEKAVARQLRAMGTLRAPQTGQLVPVKLLGDTFVFRVDAAERTEAQHSQVVVTGWSDEDSVRLADTATPKLTEQVAALSIQDTTGSSYESELDARLWQTGFVGYTAFLQDVLLNLALVLKRGQKNLDNDVEMEQIGSHGLLVSGVNGVGKSLALAALQRELAREKIRTWRVDGMSLLMGAESPAFPTAFEYLTYELEKHFPEFGSLNDLESEGSFVGVVLIDDLDVLFQSADGQTADGSDTQLPQLGSALLRLIDELSSRNARLVIVGATSSADANVPLVAKRTGRFGKVLDLVVPTEQTRRDILERHLNGLPRQSDEGTPIKTNARNLSSRLAAITGGYVAKDLVRICRNAAAQVHAESSDNHGCTKLSVGWNELLRAQQQIKPSQLRELNVASPGATIDGKLAFAGYAAVQKQLFDFISWKFHPTAAMNVRALTSVT</sequence>
<dbReference type="InterPro" id="IPR027417">
    <property type="entry name" value="P-loop_NTPase"/>
</dbReference>
<evidence type="ECO:0000313" key="2">
    <source>
        <dbReference type="EMBL" id="GMF21273.1"/>
    </source>
</evidence>
<dbReference type="GO" id="GO:0005524">
    <property type="term" value="F:ATP binding"/>
    <property type="evidence" value="ECO:0007669"/>
    <property type="project" value="InterPro"/>
</dbReference>
<dbReference type="Gene3D" id="3.40.50.300">
    <property type="entry name" value="P-loop containing nucleotide triphosphate hydrolases"/>
    <property type="match status" value="1"/>
</dbReference>
<dbReference type="GO" id="GO:0016887">
    <property type="term" value="F:ATP hydrolysis activity"/>
    <property type="evidence" value="ECO:0007669"/>
    <property type="project" value="InterPro"/>
</dbReference>
<evidence type="ECO:0000259" key="1">
    <source>
        <dbReference type="SMART" id="SM00382"/>
    </source>
</evidence>
<reference evidence="2" key="1">
    <citation type="submission" date="2023-04" db="EMBL/GenBank/DDBJ databases">
        <title>Phytophthora lilii NBRC 32176.</title>
        <authorList>
            <person name="Ichikawa N."/>
            <person name="Sato H."/>
            <person name="Tonouchi N."/>
        </authorList>
    </citation>
    <scope>NUCLEOTIDE SEQUENCE</scope>
    <source>
        <strain evidence="2">NBRC 32176</strain>
    </source>
</reference>
<dbReference type="Gene3D" id="1.10.8.60">
    <property type="match status" value="1"/>
</dbReference>
<feature type="domain" description="AAA+ ATPase" evidence="1">
    <location>
        <begin position="276"/>
        <end position="437"/>
    </location>
</feature>
<dbReference type="SMART" id="SM00382">
    <property type="entry name" value="AAA"/>
    <property type="match status" value="1"/>
</dbReference>
<name>A0A9W6WXJ5_9STRA</name>
<dbReference type="PANTHER" id="PTHR23077">
    <property type="entry name" value="AAA-FAMILY ATPASE"/>
    <property type="match status" value="1"/>
</dbReference>
<dbReference type="PANTHER" id="PTHR23077:SF117">
    <property type="entry name" value="AAA+ ATPASE DOMAIN-CONTAINING PROTEIN"/>
    <property type="match status" value="1"/>
</dbReference>
<dbReference type="Proteomes" id="UP001165083">
    <property type="component" value="Unassembled WGS sequence"/>
</dbReference>